<protein>
    <submittedName>
        <fullName evidence="7">Aspartate aminotransferase family protein</fullName>
    </submittedName>
</protein>
<dbReference type="AlphaFoldDB" id="A0A369TE94"/>
<dbReference type="Pfam" id="PF00202">
    <property type="entry name" value="Aminotran_3"/>
    <property type="match status" value="1"/>
</dbReference>
<evidence type="ECO:0000256" key="5">
    <source>
        <dbReference type="ARBA" id="ARBA00022898"/>
    </source>
</evidence>
<comment type="cofactor">
    <cofactor evidence="1">
        <name>pyridoxal 5'-phosphate</name>
        <dbReference type="ChEBI" id="CHEBI:597326"/>
    </cofactor>
</comment>
<reference evidence="7 8" key="1">
    <citation type="submission" date="2018-07" db="EMBL/GenBank/DDBJ databases">
        <title>Venubactetium sediminum gen. nov., sp. nov., isolated from a marine solar saltern.</title>
        <authorList>
            <person name="Wang S."/>
        </authorList>
    </citation>
    <scope>NUCLEOTIDE SEQUENCE [LARGE SCALE GENOMIC DNA]</scope>
    <source>
        <strain evidence="7 8">WD2A32</strain>
    </source>
</reference>
<keyword evidence="3 7" id="KW-0032">Aminotransferase</keyword>
<dbReference type="InterPro" id="IPR049704">
    <property type="entry name" value="Aminotrans_3_PPA_site"/>
</dbReference>
<evidence type="ECO:0000313" key="8">
    <source>
        <dbReference type="Proteomes" id="UP000253941"/>
    </source>
</evidence>
<comment type="similarity">
    <text evidence="2 6">Belongs to the class-III pyridoxal-phosphate-dependent aminotransferase family.</text>
</comment>
<dbReference type="GO" id="GO:0005829">
    <property type="term" value="C:cytosol"/>
    <property type="evidence" value="ECO:0007669"/>
    <property type="project" value="TreeGrafter"/>
</dbReference>
<dbReference type="InterPro" id="IPR015424">
    <property type="entry name" value="PyrdxlP-dep_Trfase"/>
</dbReference>
<accession>A0A369TE94</accession>
<dbReference type="PIRSF" id="PIRSF000521">
    <property type="entry name" value="Transaminase_4ab_Lys_Orn"/>
    <property type="match status" value="1"/>
</dbReference>
<gene>
    <name evidence="7" type="ORF">DRB17_13955</name>
</gene>
<dbReference type="NCBIfam" id="NF005682">
    <property type="entry name" value="PRK07480.1"/>
    <property type="match status" value="1"/>
</dbReference>
<dbReference type="InterPro" id="IPR005814">
    <property type="entry name" value="Aminotrans_3"/>
</dbReference>
<keyword evidence="8" id="KW-1185">Reference proteome</keyword>
<evidence type="ECO:0000256" key="3">
    <source>
        <dbReference type="ARBA" id="ARBA00022576"/>
    </source>
</evidence>
<evidence type="ECO:0000256" key="2">
    <source>
        <dbReference type="ARBA" id="ARBA00008954"/>
    </source>
</evidence>
<keyword evidence="5 6" id="KW-0663">Pyridoxal phosphate</keyword>
<evidence type="ECO:0000256" key="4">
    <source>
        <dbReference type="ARBA" id="ARBA00022679"/>
    </source>
</evidence>
<dbReference type="CDD" id="cd00610">
    <property type="entry name" value="OAT_like"/>
    <property type="match status" value="1"/>
</dbReference>
<dbReference type="Gene3D" id="3.40.640.10">
    <property type="entry name" value="Type I PLP-dependent aspartate aminotransferase-like (Major domain)"/>
    <property type="match status" value="1"/>
</dbReference>
<dbReference type="Gene3D" id="3.90.1150.10">
    <property type="entry name" value="Aspartate Aminotransferase, domain 1"/>
    <property type="match status" value="1"/>
</dbReference>
<dbReference type="SUPFAM" id="SSF53383">
    <property type="entry name" value="PLP-dependent transferases"/>
    <property type="match status" value="1"/>
</dbReference>
<comment type="caution">
    <text evidence="7">The sequence shown here is derived from an EMBL/GenBank/DDBJ whole genome shotgun (WGS) entry which is preliminary data.</text>
</comment>
<dbReference type="GO" id="GO:0008483">
    <property type="term" value="F:transaminase activity"/>
    <property type="evidence" value="ECO:0007669"/>
    <property type="project" value="UniProtKB-KW"/>
</dbReference>
<name>A0A369TE94_9PROT</name>
<keyword evidence="4 7" id="KW-0808">Transferase</keyword>
<dbReference type="InterPro" id="IPR015421">
    <property type="entry name" value="PyrdxlP-dep_Trfase_major"/>
</dbReference>
<evidence type="ECO:0000313" key="7">
    <source>
        <dbReference type="EMBL" id="RDD61256.1"/>
    </source>
</evidence>
<dbReference type="PROSITE" id="PS00600">
    <property type="entry name" value="AA_TRANSFER_CLASS_3"/>
    <property type="match status" value="1"/>
</dbReference>
<dbReference type="EMBL" id="QPMH01000014">
    <property type="protein sequence ID" value="RDD61256.1"/>
    <property type="molecule type" value="Genomic_DNA"/>
</dbReference>
<proteinExistence type="inferred from homology"/>
<dbReference type="PANTHER" id="PTHR43094:SF1">
    <property type="entry name" value="AMINOTRANSFERASE CLASS-III"/>
    <property type="match status" value="1"/>
</dbReference>
<dbReference type="FunFam" id="3.40.640.10:FF:000014">
    <property type="entry name" value="Adenosylmethionine-8-amino-7-oxononanoate aminotransferase, probable"/>
    <property type="match status" value="1"/>
</dbReference>
<dbReference type="PANTHER" id="PTHR43094">
    <property type="entry name" value="AMINOTRANSFERASE"/>
    <property type="match status" value="1"/>
</dbReference>
<evidence type="ECO:0000256" key="6">
    <source>
        <dbReference type="RuleBase" id="RU003560"/>
    </source>
</evidence>
<dbReference type="Proteomes" id="UP000253941">
    <property type="component" value="Unassembled WGS sequence"/>
</dbReference>
<dbReference type="GO" id="GO:0030170">
    <property type="term" value="F:pyridoxal phosphate binding"/>
    <property type="evidence" value="ECO:0007669"/>
    <property type="project" value="InterPro"/>
</dbReference>
<organism evidence="7 8">
    <name type="scientific">Ferruginivarius sediminum</name>
    <dbReference type="NCBI Taxonomy" id="2661937"/>
    <lineage>
        <taxon>Bacteria</taxon>
        <taxon>Pseudomonadati</taxon>
        <taxon>Pseudomonadota</taxon>
        <taxon>Alphaproteobacteria</taxon>
        <taxon>Rhodospirillales</taxon>
        <taxon>Rhodospirillaceae</taxon>
        <taxon>Ferruginivarius</taxon>
    </lineage>
</organism>
<dbReference type="InterPro" id="IPR015422">
    <property type="entry name" value="PyrdxlP-dep_Trfase_small"/>
</dbReference>
<sequence length="458" mass="49890">MQTGSNSTARWKASDTRHHLHPFTDYKALAEEGGSRIITHAEGVHLTDSEGHRILDAMAGLWCVNVGYGRRELAQAAFDQMQELPYYNTFFKTATPPSIELAERLTALAPEGLNHVFFGSSGSEANDTIVRMVRHYWALEGKPEKQVFISREHAYHGSTMASASLGGQAAMHGQGGLPLPGFEHVMPPYWFDYGDTLSPEAFGEAAARAVEDKILAIGPEKVAAFIGEPIQGAGGVIIPPESYWPEVARICRQYDVLLIVDEVITGFGRTGHWFASEHYGLKPDIMPLAKGITSGYLPLSAVMVGDRVADTLVREGGEFFHGFTYSGHPVCCAVALANLDIIKREGLIEKVQNETGPYLAERLRDLSDHSIVGEVRSLGLVGAVELCADKANRTHFDPVGKAGVICRDHCIGSGVVLRAVRDAMVISPPLIFEKAHIDEAVETLRRSLDLTAQDMGMI</sequence>
<dbReference type="NCBIfam" id="NF004767">
    <property type="entry name" value="PRK06105.1"/>
    <property type="match status" value="1"/>
</dbReference>
<evidence type="ECO:0000256" key="1">
    <source>
        <dbReference type="ARBA" id="ARBA00001933"/>
    </source>
</evidence>